<dbReference type="InterPro" id="IPR035466">
    <property type="entry name" value="GlmS/AgaS_SIS"/>
</dbReference>
<dbReference type="InterPro" id="IPR001347">
    <property type="entry name" value="SIS_dom"/>
</dbReference>
<dbReference type="RefSeq" id="WP_291681885.1">
    <property type="nucleotide sequence ID" value="NZ_CACRTV010000087.1"/>
</dbReference>
<evidence type="ECO:0000313" key="4">
    <source>
        <dbReference type="EMBL" id="VYU66248.1"/>
    </source>
</evidence>
<evidence type="ECO:0000256" key="1">
    <source>
        <dbReference type="ARBA" id="ARBA00022737"/>
    </source>
</evidence>
<dbReference type="PANTHER" id="PTHR10937">
    <property type="entry name" value="GLUCOSAMINE--FRUCTOSE-6-PHOSPHATE AMINOTRANSFERASE, ISOMERIZING"/>
    <property type="match status" value="1"/>
</dbReference>
<evidence type="ECO:0000256" key="2">
    <source>
        <dbReference type="SAM" id="Coils"/>
    </source>
</evidence>
<gene>
    <name evidence="4" type="primary">glmS_2</name>
    <name evidence="4" type="ORF">CPLFYP93_03227</name>
</gene>
<keyword evidence="1" id="KW-0677">Repeat</keyword>
<dbReference type="EMBL" id="CACRTV010000087">
    <property type="protein sequence ID" value="VYU66248.1"/>
    <property type="molecule type" value="Genomic_DNA"/>
</dbReference>
<sequence length="359" mass="41082">METMYTYILEEEKCFNDIINKRKDSLKKLNDLLNAKRDKLKRIVFLATGSSVNALNCSKNYIEELLKVSVDIQMPGMYCSYNNWIDKDEIIIAISQSGKSTSTINAVKKAKVLGAEDIAVLTSDINSPICNYCDISVDINCGIENIGYVTKGFSATVLTLLLFALEGALTLGKISIERYENELNELNEVIKQVNSTISLTNEWYENNKEEFLKAKRIKTVGYGAGVGIAMESNTKIAETVRVPISSFELEEYTHGPYLELKDNHFMFFIQTKGCQEERLEKLISYCKRYTKFCYKITYEKERESRRDLDLNIECNEFFSTLLLVVPIQILSYRLAEDLGIDLSKKIYTDFHLCLESKLI</sequence>
<organism evidence="4">
    <name type="scientific">Clostridium paraputrificum</name>
    <dbReference type="NCBI Taxonomy" id="29363"/>
    <lineage>
        <taxon>Bacteria</taxon>
        <taxon>Bacillati</taxon>
        <taxon>Bacillota</taxon>
        <taxon>Clostridia</taxon>
        <taxon>Eubacteriales</taxon>
        <taxon>Clostridiaceae</taxon>
        <taxon>Clostridium</taxon>
    </lineage>
</organism>
<dbReference type="CDD" id="cd05008">
    <property type="entry name" value="SIS_GlmS_GlmD_1"/>
    <property type="match status" value="1"/>
</dbReference>
<name>A0A6N3GNX7_9CLOT</name>
<keyword evidence="4" id="KW-0032">Aminotransferase</keyword>
<dbReference type="GO" id="GO:0004360">
    <property type="term" value="F:glutamine-fructose-6-phosphate transaminase (isomerizing) activity"/>
    <property type="evidence" value="ECO:0007669"/>
    <property type="project" value="UniProtKB-EC"/>
</dbReference>
<dbReference type="Gene3D" id="3.40.50.10490">
    <property type="entry name" value="Glucose-6-phosphate isomerase like protein, domain 1"/>
    <property type="match status" value="2"/>
</dbReference>
<dbReference type="SUPFAM" id="SSF53697">
    <property type="entry name" value="SIS domain"/>
    <property type="match status" value="1"/>
</dbReference>
<keyword evidence="2" id="KW-0175">Coiled coil</keyword>
<feature type="domain" description="SIS" evidence="3">
    <location>
        <begin position="29"/>
        <end position="173"/>
    </location>
</feature>
<reference evidence="4" key="1">
    <citation type="submission" date="2019-11" db="EMBL/GenBank/DDBJ databases">
        <authorList>
            <person name="Feng L."/>
        </authorList>
    </citation>
    <scope>NUCLEOTIDE SEQUENCE</scope>
    <source>
        <strain evidence="4">CParaputrificumLFYP93</strain>
    </source>
</reference>
<keyword evidence="4" id="KW-0808">Transferase</keyword>
<dbReference type="PROSITE" id="PS51464">
    <property type="entry name" value="SIS"/>
    <property type="match status" value="1"/>
</dbReference>
<dbReference type="Pfam" id="PF01380">
    <property type="entry name" value="SIS"/>
    <property type="match status" value="1"/>
</dbReference>
<dbReference type="InterPro" id="IPR046348">
    <property type="entry name" value="SIS_dom_sf"/>
</dbReference>
<dbReference type="GO" id="GO:0097367">
    <property type="term" value="F:carbohydrate derivative binding"/>
    <property type="evidence" value="ECO:0007669"/>
    <property type="project" value="InterPro"/>
</dbReference>
<dbReference type="GO" id="GO:0006002">
    <property type="term" value="P:fructose 6-phosphate metabolic process"/>
    <property type="evidence" value="ECO:0007669"/>
    <property type="project" value="TreeGrafter"/>
</dbReference>
<accession>A0A6N3GNX7</accession>
<dbReference type="PANTHER" id="PTHR10937:SF17">
    <property type="entry name" value="GLUCOSAMINE-FRUCTOSE-6-PHOSPHATE AMINOTRANSFERASE"/>
    <property type="match status" value="1"/>
</dbReference>
<proteinExistence type="predicted"/>
<dbReference type="GO" id="GO:0006047">
    <property type="term" value="P:UDP-N-acetylglucosamine metabolic process"/>
    <property type="evidence" value="ECO:0007669"/>
    <property type="project" value="TreeGrafter"/>
</dbReference>
<dbReference type="EC" id="2.6.1.16" evidence="4"/>
<dbReference type="InterPro" id="IPR035490">
    <property type="entry name" value="GlmS/FrlB_SIS"/>
</dbReference>
<dbReference type="AlphaFoldDB" id="A0A6N3GNX7"/>
<feature type="coiled-coil region" evidence="2">
    <location>
        <begin position="169"/>
        <end position="196"/>
    </location>
</feature>
<evidence type="ECO:0000259" key="3">
    <source>
        <dbReference type="PROSITE" id="PS51464"/>
    </source>
</evidence>
<protein>
    <submittedName>
        <fullName evidence="4">Glutamine--fructose-6-phosphate aminotransferase [isomerizing]</fullName>
        <ecNumber evidence="4">2.6.1.16</ecNumber>
    </submittedName>
</protein>
<dbReference type="GO" id="GO:0006487">
    <property type="term" value="P:protein N-linked glycosylation"/>
    <property type="evidence" value="ECO:0007669"/>
    <property type="project" value="TreeGrafter"/>
</dbReference>
<dbReference type="CDD" id="cd05009">
    <property type="entry name" value="SIS_GlmS_GlmD_2"/>
    <property type="match status" value="1"/>
</dbReference>